<evidence type="ECO:0000313" key="4">
    <source>
        <dbReference type="Proteomes" id="UP001144096"/>
    </source>
</evidence>
<keyword evidence="1 2" id="KW-0732">Signal</keyword>
<evidence type="ECO:0000313" key="3">
    <source>
        <dbReference type="EMBL" id="MCR6490815.1"/>
    </source>
</evidence>
<dbReference type="GO" id="GO:0004252">
    <property type="term" value="F:serine-type endopeptidase activity"/>
    <property type="evidence" value="ECO:0007669"/>
    <property type="project" value="InterPro"/>
</dbReference>
<dbReference type="AlphaFoldDB" id="A0A9X2NQS0"/>
<reference evidence="3" key="1">
    <citation type="submission" date="2022-06" db="EMBL/GenBank/DDBJ databases">
        <title>Amycolatopsis iheyaensis sp. nov., a new species of the genus Amycolatopsis isolated from soil in Iheya island, Japan.</title>
        <authorList>
            <person name="Ngamcharungchit C."/>
            <person name="Kanto H."/>
            <person name="Take A."/>
            <person name="Intra B."/>
            <person name="Matsumoto A."/>
            <person name="Panbangred W."/>
            <person name="Inahashi Y."/>
        </authorList>
    </citation>
    <scope>NUCLEOTIDE SEQUENCE</scope>
    <source>
        <strain evidence="3">OK19-0408</strain>
    </source>
</reference>
<protein>
    <recommendedName>
        <fullName evidence="5">V8-like Glu-specific endopeptidase</fullName>
    </recommendedName>
</protein>
<dbReference type="InterPro" id="IPR009003">
    <property type="entry name" value="Peptidase_S1_PA"/>
</dbReference>
<evidence type="ECO:0008006" key="5">
    <source>
        <dbReference type="Google" id="ProtNLM"/>
    </source>
</evidence>
<dbReference type="PROSITE" id="PS00134">
    <property type="entry name" value="TRYPSIN_HIS"/>
    <property type="match status" value="1"/>
</dbReference>
<dbReference type="EMBL" id="JAMXQV010000057">
    <property type="protein sequence ID" value="MCR6490815.1"/>
    <property type="molecule type" value="Genomic_DNA"/>
</dbReference>
<dbReference type="PANTHER" id="PTHR15462:SF19">
    <property type="entry name" value="PEPTIDASE S1 DOMAIN-CONTAINING PROTEIN"/>
    <property type="match status" value="1"/>
</dbReference>
<name>A0A9X2NQS0_9PSEU</name>
<dbReference type="SUPFAM" id="SSF50494">
    <property type="entry name" value="Trypsin-like serine proteases"/>
    <property type="match status" value="1"/>
</dbReference>
<evidence type="ECO:0000256" key="1">
    <source>
        <dbReference type="ARBA" id="ARBA00022729"/>
    </source>
</evidence>
<accession>A0A9X2NQS0</accession>
<evidence type="ECO:0000256" key="2">
    <source>
        <dbReference type="SAM" id="SignalP"/>
    </source>
</evidence>
<feature type="signal peptide" evidence="2">
    <location>
        <begin position="1"/>
        <end position="27"/>
    </location>
</feature>
<dbReference type="Proteomes" id="UP001144096">
    <property type="component" value="Unassembled WGS sequence"/>
</dbReference>
<dbReference type="InterPro" id="IPR043504">
    <property type="entry name" value="Peptidase_S1_PA_chymotrypsin"/>
</dbReference>
<dbReference type="Gene3D" id="2.40.10.10">
    <property type="entry name" value="Trypsin-like serine proteases"/>
    <property type="match status" value="2"/>
</dbReference>
<comment type="caution">
    <text evidence="3">The sequence shown here is derived from an EMBL/GenBank/DDBJ whole genome shotgun (WGS) entry which is preliminary data.</text>
</comment>
<keyword evidence="4" id="KW-1185">Reference proteome</keyword>
<dbReference type="PANTHER" id="PTHR15462">
    <property type="entry name" value="SERINE PROTEASE"/>
    <property type="match status" value="1"/>
</dbReference>
<gene>
    <name evidence="3" type="ORF">M8542_49315</name>
</gene>
<organism evidence="3 4">
    <name type="scientific">Amycolatopsis iheyensis</name>
    <dbReference type="NCBI Taxonomy" id="2945988"/>
    <lineage>
        <taxon>Bacteria</taxon>
        <taxon>Bacillati</taxon>
        <taxon>Actinomycetota</taxon>
        <taxon>Actinomycetes</taxon>
        <taxon>Pseudonocardiales</taxon>
        <taxon>Pseudonocardiaceae</taxon>
        <taxon>Amycolatopsis</taxon>
    </lineage>
</organism>
<dbReference type="GO" id="GO:0006508">
    <property type="term" value="P:proteolysis"/>
    <property type="evidence" value="ECO:0007669"/>
    <property type="project" value="InterPro"/>
</dbReference>
<proteinExistence type="predicted"/>
<feature type="chain" id="PRO_5040753185" description="V8-like Glu-specific endopeptidase" evidence="2">
    <location>
        <begin position="28"/>
        <end position="333"/>
    </location>
</feature>
<dbReference type="InterPro" id="IPR050966">
    <property type="entry name" value="Glutamyl_endopeptidase"/>
</dbReference>
<sequence length="333" mass="35061">MIQARKVLVLAAAALAAATLGAAPAHADGVVAHDLAVSAAQRRAVLDYWTPQRIAAMPTGPSTPGTPPADGPDGAGFPTGTAVDRTIGRLFFVDRGEDESCTATLVAAANRSTIVTAGHCVHGMDLIGNYPQWTDKVLFVPGFRDGTRPYGSFVARTAFADTTWVTDDQQNGHDQAFLVLNPDERGRRATDVTKAAQPLGIGLPGHLPAQELGYPRAAKQPGHQGRPEFTGQRVAHCWGTPKENPGSDEVPMPRGQWGVPCDMGGGSSGGPRLTSFSEKTGYGVVVGVDTEGWYLKPGGALCLDQTPDCTRYLFGPQFTTAVTEPLYRRAAAA</sequence>
<dbReference type="InterPro" id="IPR018114">
    <property type="entry name" value="TRYPSIN_HIS"/>
</dbReference>
<dbReference type="RefSeq" id="WP_257927389.1">
    <property type="nucleotide sequence ID" value="NZ_JAMXQV010000057.1"/>
</dbReference>